<evidence type="ECO:0000256" key="4">
    <source>
        <dbReference type="ARBA" id="ARBA00023186"/>
    </source>
</evidence>
<comment type="domain">
    <text evidence="6">Has an N-terminal Jag-N domain and 2 RNA-binding domains (KH and R3H).</text>
</comment>
<comment type="subcellular location">
    <subcellularLocation>
        <location evidence="6">Cytoplasm</location>
    </subcellularLocation>
</comment>
<dbReference type="InterPro" id="IPR001374">
    <property type="entry name" value="R3H_dom"/>
</dbReference>
<dbReference type="PANTHER" id="PTHR35800:SF1">
    <property type="entry name" value="RNA-BINDING PROTEIN KHPB"/>
    <property type="match status" value="1"/>
</dbReference>
<feature type="domain" description="R3H" evidence="8">
    <location>
        <begin position="233"/>
        <end position="299"/>
    </location>
</feature>
<dbReference type="InterPro" id="IPR032782">
    <property type="entry name" value="KhpB_N"/>
</dbReference>
<dbReference type="RefSeq" id="WP_063182954.1">
    <property type="nucleotide sequence ID" value="NZ_LQNT01000011.1"/>
</dbReference>
<feature type="compositionally biased region" description="Low complexity" evidence="7">
    <location>
        <begin position="123"/>
        <end position="139"/>
    </location>
</feature>
<dbReference type="GO" id="GO:0008360">
    <property type="term" value="P:regulation of cell shape"/>
    <property type="evidence" value="ECO:0007669"/>
    <property type="project" value="UniProtKB-KW"/>
</dbReference>
<keyword evidence="2 6" id="KW-0694">RNA-binding</keyword>
<keyword evidence="4 6" id="KW-0143">Chaperone</keyword>
<proteinExistence type="inferred from homology"/>
<dbReference type="PANTHER" id="PTHR35800">
    <property type="entry name" value="PROTEIN JAG"/>
    <property type="match status" value="1"/>
</dbReference>
<dbReference type="Gene3D" id="3.30.1370.50">
    <property type="entry name" value="R3H-like domain"/>
    <property type="match status" value="1"/>
</dbReference>
<reference evidence="9 10" key="1">
    <citation type="submission" date="2016-01" db="EMBL/GenBank/DDBJ databases">
        <title>Whole genome sequencing of Bhargavaea cecembensis T14.</title>
        <authorList>
            <person name="Hong K.W."/>
        </authorList>
    </citation>
    <scope>NUCLEOTIDE SEQUENCE [LARGE SCALE GENOMIC DNA]</scope>
    <source>
        <strain evidence="9 10">T14</strain>
    </source>
</reference>
<organism evidence="9 10">
    <name type="scientific">Bhargavaea cecembensis</name>
    <dbReference type="NCBI Taxonomy" id="394098"/>
    <lineage>
        <taxon>Bacteria</taxon>
        <taxon>Bacillati</taxon>
        <taxon>Bacillota</taxon>
        <taxon>Bacilli</taxon>
        <taxon>Bacillales</taxon>
        <taxon>Caryophanaceae</taxon>
        <taxon>Bhargavaea</taxon>
    </lineage>
</organism>
<dbReference type="Gene3D" id="3.30.30.80">
    <property type="entry name" value="probable RNA-binding protein from clostridium symbiosum atcc 14940"/>
    <property type="match status" value="1"/>
</dbReference>
<dbReference type="InterPro" id="IPR015946">
    <property type="entry name" value="KH_dom-like_a/b"/>
</dbReference>
<dbReference type="AlphaFoldDB" id="A0A163EZF9"/>
<dbReference type="Pfam" id="PF01424">
    <property type="entry name" value="R3H"/>
    <property type="match status" value="1"/>
</dbReference>
<comment type="caution">
    <text evidence="9">The sequence shown here is derived from an EMBL/GenBank/DDBJ whole genome shotgun (WGS) entry which is preliminary data.</text>
</comment>
<dbReference type="HAMAP" id="MF_00867">
    <property type="entry name" value="KhpB"/>
    <property type="match status" value="1"/>
</dbReference>
<dbReference type="CDD" id="cd02644">
    <property type="entry name" value="R3H_jag"/>
    <property type="match status" value="1"/>
</dbReference>
<dbReference type="Pfam" id="PF13083">
    <property type="entry name" value="KH_KhpA-B"/>
    <property type="match status" value="1"/>
</dbReference>
<gene>
    <name evidence="6" type="primary">khpB</name>
    <name evidence="6" type="synonym">eloR</name>
    <name evidence="9" type="ORF">AV656_13550</name>
</gene>
<dbReference type="InterPro" id="IPR038008">
    <property type="entry name" value="Jag_KH"/>
</dbReference>
<keyword evidence="1 6" id="KW-0963">Cytoplasm</keyword>
<dbReference type="CDD" id="cd02414">
    <property type="entry name" value="KH-II_Jag"/>
    <property type="match status" value="1"/>
</dbReference>
<dbReference type="GO" id="GO:0009252">
    <property type="term" value="P:peptidoglycan biosynthetic process"/>
    <property type="evidence" value="ECO:0007669"/>
    <property type="project" value="UniProtKB-UniRule"/>
</dbReference>
<dbReference type="SMART" id="SM01245">
    <property type="entry name" value="Jag_N"/>
    <property type="match status" value="1"/>
</dbReference>
<keyword evidence="3 6" id="KW-0133">Cell shape</keyword>
<dbReference type="InterPro" id="IPR036867">
    <property type="entry name" value="R3H_dom_sf"/>
</dbReference>
<feature type="region of interest" description="Disordered" evidence="7">
    <location>
        <begin position="59"/>
        <end position="145"/>
    </location>
</feature>
<comment type="similarity">
    <text evidence="6">Belongs to the KhpB RNA-binding protein family.</text>
</comment>
<evidence type="ECO:0000256" key="3">
    <source>
        <dbReference type="ARBA" id="ARBA00022960"/>
    </source>
</evidence>
<dbReference type="GO" id="GO:0005737">
    <property type="term" value="C:cytoplasm"/>
    <property type="evidence" value="ECO:0007669"/>
    <property type="project" value="UniProtKB-SubCell"/>
</dbReference>
<evidence type="ECO:0000256" key="7">
    <source>
        <dbReference type="SAM" id="MobiDB-lite"/>
    </source>
</evidence>
<evidence type="ECO:0000256" key="6">
    <source>
        <dbReference type="HAMAP-Rule" id="MF_00867"/>
    </source>
</evidence>
<evidence type="ECO:0000256" key="2">
    <source>
        <dbReference type="ARBA" id="ARBA00022884"/>
    </source>
</evidence>
<keyword evidence="5 6" id="KW-0961">Cell wall biogenesis/degradation</keyword>
<dbReference type="Gene3D" id="3.30.300.20">
    <property type="match status" value="1"/>
</dbReference>
<evidence type="ECO:0000313" key="10">
    <source>
        <dbReference type="Proteomes" id="UP000076490"/>
    </source>
</evidence>
<evidence type="ECO:0000256" key="5">
    <source>
        <dbReference type="ARBA" id="ARBA00023316"/>
    </source>
</evidence>
<sequence length="299" mass="32350">MIQTVATGTTVDEAVSNALAKLGLTRDQVKIEVIDEGKKGFLGFGAREAKVRVTAEVVGTEPEAASEAAKVEPAEEPAAEPAVPMEQLTSDGPENPEGTALREDPADPDPVPLNNEQEEEKGPAVPVVPVESLEPVLPEASDEDKERDLDIAIGLTADYLKSVVREMGAEDAEVFHALDGKNLEFRLESGKAAMLIGKRGQTLNALQQLVQVVANNYAKQFLVVSVDVGDYRAKRAETLKVLAERKADQAVRTGARVALEPMPSSERKVIHHALSERFDVDTHSEGKEPHRHIVIEPHK</sequence>
<dbReference type="PROSITE" id="PS51061">
    <property type="entry name" value="R3H"/>
    <property type="match status" value="1"/>
</dbReference>
<dbReference type="InterPro" id="IPR038247">
    <property type="entry name" value="Jag_N_dom_sf"/>
</dbReference>
<comment type="function">
    <text evidence="6">A probable RNA chaperone. Forms a complex with KhpA which binds to cellular RNA and controls its expression. Plays a role in peptidoglycan (PG) homeostasis and cell length regulation.</text>
</comment>
<dbReference type="NCBIfam" id="NF041568">
    <property type="entry name" value="Jag_EloR"/>
    <property type="match status" value="1"/>
</dbReference>
<dbReference type="SMART" id="SM00393">
    <property type="entry name" value="R3H"/>
    <property type="match status" value="1"/>
</dbReference>
<evidence type="ECO:0000259" key="8">
    <source>
        <dbReference type="PROSITE" id="PS51061"/>
    </source>
</evidence>
<dbReference type="GO" id="GO:0071555">
    <property type="term" value="P:cell wall organization"/>
    <property type="evidence" value="ECO:0007669"/>
    <property type="project" value="UniProtKB-KW"/>
</dbReference>
<dbReference type="InterPro" id="IPR034079">
    <property type="entry name" value="R3H_KhpB"/>
</dbReference>
<evidence type="ECO:0000313" key="9">
    <source>
        <dbReference type="EMBL" id="KZE37577.1"/>
    </source>
</evidence>
<dbReference type="Proteomes" id="UP000076490">
    <property type="component" value="Unassembled WGS sequence"/>
</dbReference>
<name>A0A163EZF9_9BACL</name>
<dbReference type="OrthoDB" id="9794483at2"/>
<comment type="caution">
    <text evidence="6">Lacks conserved residue(s) required for the propagation of feature annotation.</text>
</comment>
<comment type="subunit">
    <text evidence="6">Forms a complex with KhpA.</text>
</comment>
<protein>
    <recommendedName>
        <fullName evidence="6">RNA-binding protein KhpB</fullName>
    </recommendedName>
    <alternativeName>
        <fullName evidence="6">RNA-binding protein EloR</fullName>
    </alternativeName>
</protein>
<dbReference type="GO" id="GO:0003723">
    <property type="term" value="F:RNA binding"/>
    <property type="evidence" value="ECO:0007669"/>
    <property type="project" value="UniProtKB-UniRule"/>
</dbReference>
<evidence type="ECO:0000256" key="1">
    <source>
        <dbReference type="ARBA" id="ARBA00022490"/>
    </source>
</evidence>
<dbReference type="InterPro" id="IPR039247">
    <property type="entry name" value="KhpB"/>
</dbReference>
<accession>A0A163EZF9</accession>
<dbReference type="SUPFAM" id="SSF82708">
    <property type="entry name" value="R3H domain"/>
    <property type="match status" value="1"/>
</dbReference>
<dbReference type="EMBL" id="LQNT01000011">
    <property type="protein sequence ID" value="KZE37577.1"/>
    <property type="molecule type" value="Genomic_DNA"/>
</dbReference>
<dbReference type="Pfam" id="PF14804">
    <property type="entry name" value="Jag_N"/>
    <property type="match status" value="1"/>
</dbReference>